<evidence type="ECO:0008006" key="3">
    <source>
        <dbReference type="Google" id="ProtNLM"/>
    </source>
</evidence>
<name>A0A917QXA9_9ACTN</name>
<dbReference type="InterPro" id="IPR019734">
    <property type="entry name" value="TPR_rpt"/>
</dbReference>
<dbReference type="PANTHER" id="PTHR47691">
    <property type="entry name" value="REGULATOR-RELATED"/>
    <property type="match status" value="1"/>
</dbReference>
<organism evidence="1 2">
    <name type="scientific">Sphaerisporangium melleum</name>
    <dbReference type="NCBI Taxonomy" id="321316"/>
    <lineage>
        <taxon>Bacteria</taxon>
        <taxon>Bacillati</taxon>
        <taxon>Actinomycetota</taxon>
        <taxon>Actinomycetes</taxon>
        <taxon>Streptosporangiales</taxon>
        <taxon>Streptosporangiaceae</taxon>
        <taxon>Sphaerisporangium</taxon>
    </lineage>
</organism>
<evidence type="ECO:0000313" key="2">
    <source>
        <dbReference type="Proteomes" id="UP000645217"/>
    </source>
</evidence>
<proteinExistence type="predicted"/>
<dbReference type="Proteomes" id="UP000645217">
    <property type="component" value="Unassembled WGS sequence"/>
</dbReference>
<gene>
    <name evidence="1" type="ORF">GCM10007964_14710</name>
</gene>
<evidence type="ECO:0000313" key="1">
    <source>
        <dbReference type="EMBL" id="GGK72937.1"/>
    </source>
</evidence>
<dbReference type="SMART" id="SM00028">
    <property type="entry name" value="TPR"/>
    <property type="match status" value="2"/>
</dbReference>
<comment type="caution">
    <text evidence="1">The sequence shown here is derived from an EMBL/GenBank/DDBJ whole genome shotgun (WGS) entry which is preliminary data.</text>
</comment>
<reference evidence="1" key="2">
    <citation type="submission" date="2020-09" db="EMBL/GenBank/DDBJ databases">
        <authorList>
            <person name="Sun Q."/>
            <person name="Ohkuma M."/>
        </authorList>
    </citation>
    <scope>NUCLEOTIDE SEQUENCE</scope>
    <source>
        <strain evidence="1">JCM 13064</strain>
    </source>
</reference>
<accession>A0A917QXA9</accession>
<protein>
    <recommendedName>
        <fullName evidence="3">MalT-like TPR region domain-containing protein</fullName>
    </recommendedName>
</protein>
<dbReference type="PANTHER" id="PTHR47691:SF3">
    <property type="entry name" value="HTH-TYPE TRANSCRIPTIONAL REGULATOR RV0890C-RELATED"/>
    <property type="match status" value="1"/>
</dbReference>
<dbReference type="Gene3D" id="1.25.40.10">
    <property type="entry name" value="Tetratricopeptide repeat domain"/>
    <property type="match status" value="1"/>
</dbReference>
<reference evidence="1" key="1">
    <citation type="journal article" date="2014" name="Int. J. Syst. Evol. Microbiol.">
        <title>Complete genome sequence of Corynebacterium casei LMG S-19264T (=DSM 44701T), isolated from a smear-ripened cheese.</title>
        <authorList>
            <consortium name="US DOE Joint Genome Institute (JGI-PGF)"/>
            <person name="Walter F."/>
            <person name="Albersmeier A."/>
            <person name="Kalinowski J."/>
            <person name="Ruckert C."/>
        </authorList>
    </citation>
    <scope>NUCLEOTIDE SEQUENCE</scope>
    <source>
        <strain evidence="1">JCM 13064</strain>
    </source>
</reference>
<sequence>MVEWSWDLLEERERVLARRLAVFAGGGVLEAIETVCSDSSCGDDPRGEVLETLGRLVDKSFVAFDGRRYRMLETIRAYVTERLAESGEERRLRAAHARFYTGLAQTADPRLRRDEQVRWLAVLSAEHDNLTAALRWSVTEQEPGLAARLVGALGWYWFLKGRRAEGAQRSAEVAALLEGATGVGARERALALSVQGILMAGGTDQWHESKDVLERALRLARASVPRPWPAMLSLAEPVLAIYVRQAPELAPSLAEMLDDPEPWVVACAHLLRAHLRYGAGLIEEGERDVRASLAGFRSVGDRWGISTAMAALAEVSTLRGDDAATIAIMREALMLAEEIGAVEDTPYMRTRLAAALHATGDRAGALEVLGQALELCRVCGDRLGESGVHGVRGDLAREEGDLALARHHYEQALRLASGEVLPAHFRAVLLTSAGLLAEQEGDTAGAWDTLAEALRLACRAGDGGILALALIALAAPAVREGDAGGAAVLLGGAARVRGVDEVVGYDHRRITAAAIAALGPGEYRRCYEHGRSMPHARLLTLAERRAGAASALSPHDPRPISP</sequence>
<dbReference type="EMBL" id="BMNT01000006">
    <property type="protein sequence ID" value="GGK72937.1"/>
    <property type="molecule type" value="Genomic_DNA"/>
</dbReference>
<dbReference type="AlphaFoldDB" id="A0A917QXA9"/>
<keyword evidence="2" id="KW-1185">Reference proteome</keyword>
<dbReference type="SUPFAM" id="SSF48452">
    <property type="entry name" value="TPR-like"/>
    <property type="match status" value="1"/>
</dbReference>
<dbReference type="InterPro" id="IPR011990">
    <property type="entry name" value="TPR-like_helical_dom_sf"/>
</dbReference>